<organism evidence="8 9">
    <name type="scientific">Thalassotalea insulae</name>
    <dbReference type="NCBI Taxonomy" id="2056778"/>
    <lineage>
        <taxon>Bacteria</taxon>
        <taxon>Pseudomonadati</taxon>
        <taxon>Pseudomonadota</taxon>
        <taxon>Gammaproteobacteria</taxon>
        <taxon>Alteromonadales</taxon>
        <taxon>Colwelliaceae</taxon>
        <taxon>Thalassotalea</taxon>
    </lineage>
</organism>
<dbReference type="SUPFAM" id="SSF47384">
    <property type="entry name" value="Homodimeric domain of signal transducing histidine kinase"/>
    <property type="match status" value="1"/>
</dbReference>
<dbReference type="PROSITE" id="PS50110">
    <property type="entry name" value="RESPONSE_REGULATORY"/>
    <property type="match status" value="1"/>
</dbReference>
<dbReference type="InterPro" id="IPR011006">
    <property type="entry name" value="CheY-like_superfamily"/>
</dbReference>
<keyword evidence="5" id="KW-1133">Transmembrane helix</keyword>
<keyword evidence="8" id="KW-0418">Kinase</keyword>
<feature type="transmembrane region" description="Helical" evidence="5">
    <location>
        <begin position="54"/>
        <end position="74"/>
    </location>
</feature>
<dbReference type="Pfam" id="PF02518">
    <property type="entry name" value="HATPase_c"/>
    <property type="match status" value="1"/>
</dbReference>
<evidence type="ECO:0000259" key="7">
    <source>
        <dbReference type="PROSITE" id="PS50110"/>
    </source>
</evidence>
<feature type="transmembrane region" description="Helical" evidence="5">
    <location>
        <begin position="171"/>
        <end position="191"/>
    </location>
</feature>
<dbReference type="PROSITE" id="PS50109">
    <property type="entry name" value="HIS_KIN"/>
    <property type="match status" value="1"/>
</dbReference>
<feature type="transmembrane region" description="Helical" evidence="5">
    <location>
        <begin position="30"/>
        <end position="48"/>
    </location>
</feature>
<dbReference type="EMBL" id="BSST01000001">
    <property type="protein sequence ID" value="GLX79044.1"/>
    <property type="molecule type" value="Genomic_DNA"/>
</dbReference>
<reference evidence="8 9" key="1">
    <citation type="submission" date="2023-03" db="EMBL/GenBank/DDBJ databases">
        <title>Draft genome sequence of Thalassotalea insulae KCTC 62186T.</title>
        <authorList>
            <person name="Sawabe T."/>
        </authorList>
    </citation>
    <scope>NUCLEOTIDE SEQUENCE [LARGE SCALE GENOMIC DNA]</scope>
    <source>
        <strain evidence="8 9">KCTC 62186</strain>
    </source>
</reference>
<evidence type="ECO:0000259" key="6">
    <source>
        <dbReference type="PROSITE" id="PS50109"/>
    </source>
</evidence>
<dbReference type="InterPro" id="IPR005467">
    <property type="entry name" value="His_kinase_dom"/>
</dbReference>
<proteinExistence type="predicted"/>
<feature type="modified residue" description="4-aspartylphosphate" evidence="4">
    <location>
        <position position="514"/>
    </location>
</feature>
<dbReference type="SMART" id="SM00448">
    <property type="entry name" value="REC"/>
    <property type="match status" value="1"/>
</dbReference>
<evidence type="ECO:0000256" key="2">
    <source>
        <dbReference type="ARBA" id="ARBA00012438"/>
    </source>
</evidence>
<dbReference type="PANTHER" id="PTHR43547">
    <property type="entry name" value="TWO-COMPONENT HISTIDINE KINASE"/>
    <property type="match status" value="1"/>
</dbReference>
<accession>A0ABQ6GV20</accession>
<dbReference type="InterPro" id="IPR003661">
    <property type="entry name" value="HisK_dim/P_dom"/>
</dbReference>
<dbReference type="InterPro" id="IPR004358">
    <property type="entry name" value="Sig_transdc_His_kin-like_C"/>
</dbReference>
<dbReference type="Gene3D" id="3.30.565.10">
    <property type="entry name" value="Histidine kinase-like ATPase, C-terminal domain"/>
    <property type="match status" value="1"/>
</dbReference>
<dbReference type="EC" id="2.7.13.3" evidence="2"/>
<feature type="transmembrane region" description="Helical" evidence="5">
    <location>
        <begin position="95"/>
        <end position="116"/>
    </location>
</feature>
<comment type="catalytic activity">
    <reaction evidence="1">
        <text>ATP + protein L-histidine = ADP + protein N-phospho-L-histidine.</text>
        <dbReference type="EC" id="2.7.13.3"/>
    </reaction>
</comment>
<sequence length="582" mass="65072">MISLPKFILNNNAQPDPIMESRLDVLIKQTNLSGVVSLVAAIILMILLRNDANTTALLVWVSAFALITFFRLFFVYRPIQNRRAQGEKHYQLYHLTIVFFLLLSGTNWGIGVYAFLPEPSATELFVTFFIFIFGITTGLLVALVYSFWGYMVFLIPMMLGTALRIIESEQYLLLTGAGLYSLYLTITAMRLSKVVTNAISIDVTNANLLLQVTEEKIKAEQANTEKSRFLAAASHDLRQPLNAIGLFIQALSQRVKDKQHRDILSPLERSFTSLKGLLDTLLDLSRLDSGDLELDWQQVPLDSVIQPLLDEFRVKATHKGLAIHYSSTPLVVQTDPMVLARLLRNLLDNAVKYTPQGDINISVTHQVDQLRLAIQDTGIGIPQEELGKVFNEYHQIANKRRDSSKGIGLGLSIVKKLAHLLGTEVKVTSTPGKGSTFSLSLPVVNAVMPVDEVPRIQGRRLFGVRILLIDDDLNNLFALRLLLEEQQCHVICAQDDKQALDSLEQQRPDIILCDYRLMDDKTGIEVIAQLRQALAEPVKAIILTGDTDPSIVEQINAQQLPLLNKPVDLATLEQLIFTLLTE</sequence>
<dbReference type="InterPro" id="IPR036097">
    <property type="entry name" value="HisK_dim/P_sf"/>
</dbReference>
<protein>
    <recommendedName>
        <fullName evidence="2">histidine kinase</fullName>
        <ecNumber evidence="2">2.7.13.3</ecNumber>
    </recommendedName>
</protein>
<evidence type="ECO:0000313" key="8">
    <source>
        <dbReference type="EMBL" id="GLX79044.1"/>
    </source>
</evidence>
<dbReference type="Gene3D" id="3.40.50.2300">
    <property type="match status" value="1"/>
</dbReference>
<dbReference type="SUPFAM" id="SSF55874">
    <property type="entry name" value="ATPase domain of HSP90 chaperone/DNA topoisomerase II/histidine kinase"/>
    <property type="match status" value="1"/>
</dbReference>
<comment type="caution">
    <text evidence="8">The sequence shown here is derived from an EMBL/GenBank/DDBJ whole genome shotgun (WGS) entry which is preliminary data.</text>
</comment>
<dbReference type="CDD" id="cd00082">
    <property type="entry name" value="HisKA"/>
    <property type="match status" value="1"/>
</dbReference>
<feature type="domain" description="Histidine kinase" evidence="6">
    <location>
        <begin position="232"/>
        <end position="445"/>
    </location>
</feature>
<dbReference type="SMART" id="SM00388">
    <property type="entry name" value="HisKA"/>
    <property type="match status" value="1"/>
</dbReference>
<dbReference type="PRINTS" id="PR00344">
    <property type="entry name" value="BCTRLSENSOR"/>
</dbReference>
<dbReference type="Pfam" id="PF00072">
    <property type="entry name" value="Response_reg"/>
    <property type="match status" value="1"/>
</dbReference>
<evidence type="ECO:0000256" key="1">
    <source>
        <dbReference type="ARBA" id="ARBA00000085"/>
    </source>
</evidence>
<dbReference type="SMART" id="SM00387">
    <property type="entry name" value="HATPase_c"/>
    <property type="match status" value="1"/>
</dbReference>
<dbReference type="InterPro" id="IPR036890">
    <property type="entry name" value="HATPase_C_sf"/>
</dbReference>
<dbReference type="Gene3D" id="1.10.287.130">
    <property type="match status" value="1"/>
</dbReference>
<evidence type="ECO:0000313" key="9">
    <source>
        <dbReference type="Proteomes" id="UP001157186"/>
    </source>
</evidence>
<name>A0ABQ6GV20_9GAMM</name>
<keyword evidence="8" id="KW-0808">Transferase</keyword>
<dbReference type="SUPFAM" id="SSF52172">
    <property type="entry name" value="CheY-like"/>
    <property type="match status" value="1"/>
</dbReference>
<keyword evidence="9" id="KW-1185">Reference proteome</keyword>
<evidence type="ECO:0000256" key="4">
    <source>
        <dbReference type="PROSITE-ProRule" id="PRU00169"/>
    </source>
</evidence>
<dbReference type="InterPro" id="IPR003594">
    <property type="entry name" value="HATPase_dom"/>
</dbReference>
<keyword evidence="5" id="KW-0812">Transmembrane</keyword>
<feature type="domain" description="Response regulatory" evidence="7">
    <location>
        <begin position="465"/>
        <end position="580"/>
    </location>
</feature>
<gene>
    <name evidence="8" type="ORF">tinsulaeT_23840</name>
</gene>
<dbReference type="PANTHER" id="PTHR43547:SF2">
    <property type="entry name" value="HYBRID SIGNAL TRANSDUCTION HISTIDINE KINASE C"/>
    <property type="match status" value="1"/>
</dbReference>
<feature type="transmembrane region" description="Helical" evidence="5">
    <location>
        <begin position="128"/>
        <end position="159"/>
    </location>
</feature>
<evidence type="ECO:0000256" key="3">
    <source>
        <dbReference type="ARBA" id="ARBA00022553"/>
    </source>
</evidence>
<dbReference type="GO" id="GO:0016301">
    <property type="term" value="F:kinase activity"/>
    <property type="evidence" value="ECO:0007669"/>
    <property type="project" value="UniProtKB-KW"/>
</dbReference>
<dbReference type="InterPro" id="IPR001789">
    <property type="entry name" value="Sig_transdc_resp-reg_receiver"/>
</dbReference>
<evidence type="ECO:0000256" key="5">
    <source>
        <dbReference type="SAM" id="Phobius"/>
    </source>
</evidence>
<keyword evidence="5" id="KW-0472">Membrane</keyword>
<keyword evidence="3 4" id="KW-0597">Phosphoprotein</keyword>
<dbReference type="Pfam" id="PF00512">
    <property type="entry name" value="HisKA"/>
    <property type="match status" value="1"/>
</dbReference>
<dbReference type="CDD" id="cd00156">
    <property type="entry name" value="REC"/>
    <property type="match status" value="1"/>
</dbReference>
<dbReference type="Proteomes" id="UP001157186">
    <property type="component" value="Unassembled WGS sequence"/>
</dbReference>